<dbReference type="Gene3D" id="2.60.120.10">
    <property type="entry name" value="Jelly Rolls"/>
    <property type="match status" value="2"/>
</dbReference>
<sequence length="342" mass="38244">MDIRERYLVKNRTHEEIRRGGAIGNLNEGIEIILHNLPTRLIAWPGNGFQTESIHVLTLAPGLESPMYRYQISEEALLCMQGKGEVYLHNQWVEIEAGDIAYFPENIPHAVRNPAGNKEDFVLVNSITPPLVSLYEESGFYIQALGTIDFDAAEAAKDRIIPGNLSTENQMHFNDTHPQLRAWTMKAREVRQKGALFNVFMGAEFTANGSPMRFVLWPGHGARQCGFHLTRCSPGDLFAAHTHPVSDECVVIWAGSARGFLDNHWIEMYPHECLLAPCGVPHGGPLNVKIESKGLHEAKAHTLWGGFASPPQGDLYLRAAYIKNQTFEDPPAIRFTDIEPIK</sequence>
<dbReference type="SUPFAM" id="SSF51182">
    <property type="entry name" value="RmlC-like cupins"/>
    <property type="match status" value="1"/>
</dbReference>
<evidence type="ECO:0000313" key="5">
    <source>
        <dbReference type="Proteomes" id="UP000054985"/>
    </source>
</evidence>
<dbReference type="Pfam" id="PF07883">
    <property type="entry name" value="Cupin_2"/>
    <property type="match status" value="1"/>
</dbReference>
<dbReference type="CDD" id="cd02209">
    <property type="entry name" value="cupin_XRE_C"/>
    <property type="match status" value="1"/>
</dbReference>
<reference evidence="4 6" key="2">
    <citation type="submission" date="2018-06" db="EMBL/GenBank/DDBJ databases">
        <authorList>
            <consortium name="Pathogen Informatics"/>
            <person name="Doyle S."/>
        </authorList>
    </citation>
    <scope>NUCLEOTIDE SEQUENCE [LARGE SCALE GENOMIC DNA]</scope>
    <source>
        <strain evidence="4 6">NCTC12239</strain>
    </source>
</reference>
<protein>
    <submittedName>
        <fullName evidence="3">Cupin domain protein</fullName>
    </submittedName>
    <submittedName>
        <fullName evidence="4">Uncharacterized conserved protein, contains double-stranded beta-helix domain</fullName>
    </submittedName>
</protein>
<keyword evidence="1" id="KW-0479">Metal-binding</keyword>
<dbReference type="RefSeq" id="WP_028384020.1">
    <property type="nucleotide sequence ID" value="NZ_CAAAJG010000027.1"/>
</dbReference>
<dbReference type="STRING" id="39962.Lmor_1924"/>
<dbReference type="EMBL" id="LNYN01000021">
    <property type="protein sequence ID" value="KTD33942.1"/>
    <property type="molecule type" value="Genomic_DNA"/>
</dbReference>
<reference evidence="3 5" key="1">
    <citation type="submission" date="2015-11" db="EMBL/GenBank/DDBJ databases">
        <title>Genomic analysis of 38 Legionella species identifies large and diverse effector repertoires.</title>
        <authorList>
            <person name="Burstein D."/>
            <person name="Amaro F."/>
            <person name="Zusman T."/>
            <person name="Lifshitz Z."/>
            <person name="Cohen O."/>
            <person name="Gilbert J.A."/>
            <person name="Pupko T."/>
            <person name="Shuman H.A."/>
            <person name="Segal G."/>
        </authorList>
    </citation>
    <scope>NUCLEOTIDE SEQUENCE [LARGE SCALE GENOMIC DNA]</scope>
    <source>
        <strain evidence="3 5">ATCC 43877</strain>
    </source>
</reference>
<dbReference type="PANTHER" id="PTHR35848:SF6">
    <property type="entry name" value="CUPIN TYPE-2 DOMAIN-CONTAINING PROTEIN"/>
    <property type="match status" value="1"/>
</dbReference>
<dbReference type="InterPro" id="IPR013096">
    <property type="entry name" value="Cupin_2"/>
</dbReference>
<dbReference type="PANTHER" id="PTHR35848">
    <property type="entry name" value="OXALATE-BINDING PROTEIN"/>
    <property type="match status" value="1"/>
</dbReference>
<dbReference type="EMBL" id="UGOG01000001">
    <property type="protein sequence ID" value="STX61183.1"/>
    <property type="molecule type" value="Genomic_DNA"/>
</dbReference>
<name>A0A378JRF6_9GAMM</name>
<evidence type="ECO:0000313" key="3">
    <source>
        <dbReference type="EMBL" id="KTD33942.1"/>
    </source>
</evidence>
<gene>
    <name evidence="3" type="ORF">Lmor_1924</name>
    <name evidence="4" type="ORF">NCTC12239_00088</name>
</gene>
<evidence type="ECO:0000256" key="1">
    <source>
        <dbReference type="ARBA" id="ARBA00022723"/>
    </source>
</evidence>
<dbReference type="InterPro" id="IPR014710">
    <property type="entry name" value="RmlC-like_jellyroll"/>
</dbReference>
<accession>A0A378JRF6</accession>
<dbReference type="GO" id="GO:0046872">
    <property type="term" value="F:metal ion binding"/>
    <property type="evidence" value="ECO:0007669"/>
    <property type="project" value="UniProtKB-KW"/>
</dbReference>
<keyword evidence="5" id="KW-1185">Reference proteome</keyword>
<feature type="domain" description="Cupin type-2" evidence="2">
    <location>
        <begin position="56"/>
        <end position="115"/>
    </location>
</feature>
<organism evidence="4 6">
    <name type="scientific">Legionella moravica</name>
    <dbReference type="NCBI Taxonomy" id="39962"/>
    <lineage>
        <taxon>Bacteria</taxon>
        <taxon>Pseudomonadati</taxon>
        <taxon>Pseudomonadota</taxon>
        <taxon>Gammaproteobacteria</taxon>
        <taxon>Legionellales</taxon>
        <taxon>Legionellaceae</taxon>
        <taxon>Legionella</taxon>
    </lineage>
</organism>
<dbReference type="Proteomes" id="UP000254040">
    <property type="component" value="Unassembled WGS sequence"/>
</dbReference>
<dbReference type="InterPro" id="IPR051610">
    <property type="entry name" value="GPI/OXD"/>
</dbReference>
<dbReference type="OrthoDB" id="5641106at2"/>
<evidence type="ECO:0000313" key="6">
    <source>
        <dbReference type="Proteomes" id="UP000254040"/>
    </source>
</evidence>
<evidence type="ECO:0000259" key="2">
    <source>
        <dbReference type="Pfam" id="PF07883"/>
    </source>
</evidence>
<proteinExistence type="predicted"/>
<dbReference type="Proteomes" id="UP000054985">
    <property type="component" value="Unassembled WGS sequence"/>
</dbReference>
<evidence type="ECO:0000313" key="4">
    <source>
        <dbReference type="EMBL" id="STX61183.1"/>
    </source>
</evidence>
<dbReference type="AlphaFoldDB" id="A0A378JRF6"/>
<dbReference type="InterPro" id="IPR011051">
    <property type="entry name" value="RmlC_Cupin_sf"/>
</dbReference>